<dbReference type="Proteomes" id="UP001204486">
    <property type="component" value="Unassembled WGS sequence"/>
</dbReference>
<name>A0AAW5IUH1_9BACT</name>
<accession>A0AAW5IUH1</accession>
<dbReference type="AlphaFoldDB" id="A0AAW5IUH1"/>
<dbReference type="EMBL" id="JANDWN010000062">
    <property type="protein sequence ID" value="MCP9601131.1"/>
    <property type="molecule type" value="Genomic_DNA"/>
</dbReference>
<protein>
    <submittedName>
        <fullName evidence="1">Uncharacterized protein</fullName>
    </submittedName>
</protein>
<sequence length="90" mass="10452">MKKTLPVGGIKYGIRWVMLQIGSCCNNHLIINVIFKRLGVKAGKDSLPFSIFVTQNKENEYTRTLRHFMLQIGSRASMSTLLLKQYYQKW</sequence>
<dbReference type="RefSeq" id="WP_254974701.1">
    <property type="nucleotide sequence ID" value="NZ_JANDWK010000034.1"/>
</dbReference>
<evidence type="ECO:0000313" key="1">
    <source>
        <dbReference type="EMBL" id="MCP9601131.1"/>
    </source>
</evidence>
<comment type="caution">
    <text evidence="1">The sequence shown here is derived from an EMBL/GenBank/DDBJ whole genome shotgun (WGS) entry which is preliminary data.</text>
</comment>
<organism evidence="1 2">
    <name type="scientific">Segatella copri</name>
    <dbReference type="NCBI Taxonomy" id="165179"/>
    <lineage>
        <taxon>Bacteria</taxon>
        <taxon>Pseudomonadati</taxon>
        <taxon>Bacteroidota</taxon>
        <taxon>Bacteroidia</taxon>
        <taxon>Bacteroidales</taxon>
        <taxon>Prevotellaceae</taxon>
        <taxon>Segatella</taxon>
    </lineage>
</organism>
<proteinExistence type="predicted"/>
<gene>
    <name evidence="1" type="ORF">NNC55_14475</name>
</gene>
<reference evidence="1" key="1">
    <citation type="submission" date="2022-07" db="EMBL/GenBank/DDBJ databases">
        <title>Prevotella copri.</title>
        <authorList>
            <person name="Yang C."/>
        </authorList>
    </citation>
    <scope>NUCLEOTIDE SEQUENCE</scope>
    <source>
        <strain evidence="1">HF1476</strain>
    </source>
</reference>
<evidence type="ECO:0000313" key="2">
    <source>
        <dbReference type="Proteomes" id="UP001204486"/>
    </source>
</evidence>